<name>A0A6M3LW97_9ZZZZ</name>
<accession>A0A6M3LW97</accession>
<dbReference type="EMBL" id="MT143529">
    <property type="protein sequence ID" value="QJA97832.1"/>
    <property type="molecule type" value="Genomic_DNA"/>
</dbReference>
<protein>
    <submittedName>
        <fullName evidence="1">Uncharacterized protein</fullName>
    </submittedName>
</protein>
<gene>
    <name evidence="1" type="ORF">MM415B05916_0002</name>
</gene>
<dbReference type="AlphaFoldDB" id="A0A6M3LW97"/>
<evidence type="ECO:0000313" key="1">
    <source>
        <dbReference type="EMBL" id="QJA97832.1"/>
    </source>
</evidence>
<reference evidence="1" key="1">
    <citation type="submission" date="2020-03" db="EMBL/GenBank/DDBJ databases">
        <title>The deep terrestrial virosphere.</title>
        <authorList>
            <person name="Holmfeldt K."/>
            <person name="Nilsson E."/>
            <person name="Simone D."/>
            <person name="Lopez-Fernandez M."/>
            <person name="Wu X."/>
            <person name="de Brujin I."/>
            <person name="Lundin D."/>
            <person name="Andersson A."/>
            <person name="Bertilsson S."/>
            <person name="Dopson M."/>
        </authorList>
    </citation>
    <scope>NUCLEOTIDE SEQUENCE</scope>
    <source>
        <strain evidence="1">MM415B05916</strain>
    </source>
</reference>
<sequence length="90" mass="10688">MVDYSQLYYHREVRVKKEAIKPYPIDLDIEINDFNRTPDCKVGHFGYNFYLRTNAGLKMKPYSSEKRLEKAVEKLLIKNGFEILGWISKN</sequence>
<organism evidence="1">
    <name type="scientific">viral metagenome</name>
    <dbReference type="NCBI Taxonomy" id="1070528"/>
    <lineage>
        <taxon>unclassified sequences</taxon>
        <taxon>metagenomes</taxon>
        <taxon>organismal metagenomes</taxon>
    </lineage>
</organism>
<proteinExistence type="predicted"/>